<organism evidence="2 3">
    <name type="scientific">Plasmodium ovale curtisi</name>
    <dbReference type="NCBI Taxonomy" id="864141"/>
    <lineage>
        <taxon>Eukaryota</taxon>
        <taxon>Sar</taxon>
        <taxon>Alveolata</taxon>
        <taxon>Apicomplexa</taxon>
        <taxon>Aconoidasida</taxon>
        <taxon>Haemosporida</taxon>
        <taxon>Plasmodiidae</taxon>
        <taxon>Plasmodium</taxon>
        <taxon>Plasmodium (Plasmodium)</taxon>
    </lineage>
</organism>
<protein>
    <submittedName>
        <fullName evidence="2">Uncharacterized protein</fullName>
    </submittedName>
</protein>
<feature type="region of interest" description="Disordered" evidence="1">
    <location>
        <begin position="126"/>
        <end position="176"/>
    </location>
</feature>
<dbReference type="EMBL" id="FLQU01000199">
    <property type="protein sequence ID" value="SBS82249.1"/>
    <property type="molecule type" value="Genomic_DNA"/>
</dbReference>
<dbReference type="AlphaFoldDB" id="A0A1A8VTU6"/>
<evidence type="ECO:0000256" key="1">
    <source>
        <dbReference type="SAM" id="MobiDB-lite"/>
    </source>
</evidence>
<evidence type="ECO:0000313" key="3">
    <source>
        <dbReference type="Proteomes" id="UP000078560"/>
    </source>
</evidence>
<reference evidence="3" key="1">
    <citation type="submission" date="2016-05" db="EMBL/GenBank/DDBJ databases">
        <authorList>
            <person name="Naeem Raeece"/>
        </authorList>
    </citation>
    <scope>NUCLEOTIDE SEQUENCE [LARGE SCALE GENOMIC DNA]</scope>
</reference>
<sequence>MAGEWEKRAAYPELVHNSERSIEFTSAITNYMPTPKEEIIERQKKKKKKKVLRILYDDQERPTAKMCIRILNHQYRLKSGKKGRNKKKEKASEGKYCAHLIRCLITILKTFCAKNNEFVSKSKRCNKRENSTKGGGEEKPVEERKKKKKGGGSGYHHAHSSREQQNESLIRGTPERDSWESPERILLISNISNAAEISFFEFSFAPSTFTVTVFTKYSPGNSGKKKKKTCGEPSSSNTRILDNRIPLYRNHLTLLL</sequence>
<proteinExistence type="predicted"/>
<dbReference type="Proteomes" id="UP000078560">
    <property type="component" value="Unassembled WGS sequence"/>
</dbReference>
<accession>A0A1A8VTU6</accession>
<name>A0A1A8VTU6_PLAOA</name>
<feature type="compositionally biased region" description="Basic and acidic residues" evidence="1">
    <location>
        <begin position="127"/>
        <end position="144"/>
    </location>
</feature>
<gene>
    <name evidence="2" type="ORF">POVCU2_0014550</name>
</gene>
<evidence type="ECO:0000313" key="2">
    <source>
        <dbReference type="EMBL" id="SBS82249.1"/>
    </source>
</evidence>